<dbReference type="RefSeq" id="WP_283425189.1">
    <property type="nucleotide sequence ID" value="NZ_FXTY01000002.1"/>
</dbReference>
<evidence type="ECO:0000256" key="1">
    <source>
        <dbReference type="SAM" id="SignalP"/>
    </source>
</evidence>
<reference evidence="3 4" key="1">
    <citation type="submission" date="2017-05" db="EMBL/GenBank/DDBJ databases">
        <authorList>
            <person name="Varghese N."/>
            <person name="Submissions S."/>
        </authorList>
    </citation>
    <scope>NUCLEOTIDE SEQUENCE [LARGE SCALE GENOMIC DNA]</scope>
    <source>
        <strain evidence="3 4">DSM 29734</strain>
    </source>
</reference>
<dbReference type="EMBL" id="FXTY01000002">
    <property type="protein sequence ID" value="SMP13196.1"/>
    <property type="molecule type" value="Genomic_DNA"/>
</dbReference>
<organism evidence="3 4">
    <name type="scientific">Shimia sagamensis</name>
    <dbReference type="NCBI Taxonomy" id="1566352"/>
    <lineage>
        <taxon>Bacteria</taxon>
        <taxon>Pseudomonadati</taxon>
        <taxon>Pseudomonadota</taxon>
        <taxon>Alphaproteobacteria</taxon>
        <taxon>Rhodobacterales</taxon>
        <taxon>Roseobacteraceae</taxon>
    </lineage>
</organism>
<dbReference type="Proteomes" id="UP001157961">
    <property type="component" value="Unassembled WGS sequence"/>
</dbReference>
<proteinExistence type="predicted"/>
<protein>
    <submittedName>
        <fullName evidence="3">Uncharacterized conserved protein, DUF2147 family</fullName>
    </submittedName>
</protein>
<dbReference type="Pfam" id="PF09917">
    <property type="entry name" value="DUF2147"/>
    <property type="match status" value="1"/>
</dbReference>
<keyword evidence="1" id="KW-0732">Signal</keyword>
<dbReference type="PANTHER" id="PTHR36919">
    <property type="entry name" value="BLR1215 PROTEIN"/>
    <property type="match status" value="1"/>
</dbReference>
<feature type="domain" description="DUF2147" evidence="2">
    <location>
        <begin position="25"/>
        <end position="128"/>
    </location>
</feature>
<feature type="signal peptide" evidence="1">
    <location>
        <begin position="1"/>
        <end position="20"/>
    </location>
</feature>
<sequence length="130" mass="13438">MKKTLLAAAMTLIGATSAIADPIFGTWKTIPDDNGNYGLINVTACGSTICGTLAKSFNPDGSALDSPNNGRKIIWDMKSDGGGAYSGGKVYSPDRDKTYKGKLVLSGNSLAVSGCVLGICRSGGSWTRVK</sequence>
<evidence type="ECO:0000313" key="4">
    <source>
        <dbReference type="Proteomes" id="UP001157961"/>
    </source>
</evidence>
<accession>A0ABY1NLT3</accession>
<name>A0ABY1NLT3_9RHOB</name>
<evidence type="ECO:0000259" key="2">
    <source>
        <dbReference type="Pfam" id="PF09917"/>
    </source>
</evidence>
<dbReference type="Gene3D" id="2.40.128.520">
    <property type="match status" value="1"/>
</dbReference>
<dbReference type="InterPro" id="IPR019223">
    <property type="entry name" value="DUF2147"/>
</dbReference>
<dbReference type="PANTHER" id="PTHR36919:SF2">
    <property type="entry name" value="BLL6627 PROTEIN"/>
    <property type="match status" value="1"/>
</dbReference>
<comment type="caution">
    <text evidence="3">The sequence shown here is derived from an EMBL/GenBank/DDBJ whole genome shotgun (WGS) entry which is preliminary data.</text>
</comment>
<evidence type="ECO:0000313" key="3">
    <source>
        <dbReference type="EMBL" id="SMP13196.1"/>
    </source>
</evidence>
<keyword evidence="4" id="KW-1185">Reference proteome</keyword>
<feature type="chain" id="PRO_5047468174" evidence="1">
    <location>
        <begin position="21"/>
        <end position="130"/>
    </location>
</feature>
<gene>
    <name evidence="3" type="ORF">SAMN06265373_102451</name>
</gene>